<feature type="domain" description="Cysteine-rich CPCC" evidence="1">
    <location>
        <begin position="104"/>
        <end position="138"/>
    </location>
</feature>
<keyword evidence="3" id="KW-1185">Reference proteome</keyword>
<dbReference type="EMBL" id="CAXJIO010000016">
    <property type="protein sequence ID" value="CAL2104427.1"/>
    <property type="molecule type" value="Genomic_DNA"/>
</dbReference>
<gene>
    <name evidence="2" type="ORF">T190423A01A_70120</name>
</gene>
<dbReference type="Proteomes" id="UP001497527">
    <property type="component" value="Unassembled WGS sequence"/>
</dbReference>
<evidence type="ECO:0000313" key="2">
    <source>
        <dbReference type="EMBL" id="CAL2104427.1"/>
    </source>
</evidence>
<organism evidence="2 3">
    <name type="scientific">Tenacibaculum polynesiense</name>
    <dbReference type="NCBI Taxonomy" id="3137857"/>
    <lineage>
        <taxon>Bacteria</taxon>
        <taxon>Pseudomonadati</taxon>
        <taxon>Bacteroidota</taxon>
        <taxon>Flavobacteriia</taxon>
        <taxon>Flavobacteriales</taxon>
        <taxon>Flavobacteriaceae</taxon>
        <taxon>Tenacibaculum</taxon>
    </lineage>
</organism>
<dbReference type="Pfam" id="PF14206">
    <property type="entry name" value="Cys_rich_CPCC"/>
    <property type="match status" value="1"/>
</dbReference>
<protein>
    <recommendedName>
        <fullName evidence="1">Cysteine-rich CPCC domain-containing protein</fullName>
    </recommendedName>
</protein>
<sequence>MNRKEVIEKYISLIIEGYSEDKREEEITQLLLENWSNVQGWTNLPDNLQKEFNNGKLDGNFNDKKYNDILKFKLHNDIKGYNNEYLSEATGIIITRGNACDLIACPCCGYKTLESRNEFDICKICWWEDDGQDNEQADDILRYNWNVNFDNYLVFSIHKTT</sequence>
<evidence type="ECO:0000259" key="1">
    <source>
        <dbReference type="Pfam" id="PF14206"/>
    </source>
</evidence>
<reference evidence="2 3" key="1">
    <citation type="submission" date="2024-05" db="EMBL/GenBank/DDBJ databases">
        <authorList>
            <person name="Duchaud E."/>
        </authorList>
    </citation>
    <scope>NUCLEOTIDE SEQUENCE [LARGE SCALE GENOMIC DNA]</scope>
    <source>
        <strain evidence="2">Ena-SAMPLE-TAB-13-05-2024-13:56:06:370-140308</strain>
    </source>
</reference>
<name>A0ABM9PFN3_9FLAO</name>
<proteinExistence type="predicted"/>
<evidence type="ECO:0000313" key="3">
    <source>
        <dbReference type="Proteomes" id="UP001497527"/>
    </source>
</evidence>
<comment type="caution">
    <text evidence="2">The sequence shown here is derived from an EMBL/GenBank/DDBJ whole genome shotgun (WGS) entry which is preliminary data.</text>
</comment>
<dbReference type="RefSeq" id="WP_348718768.1">
    <property type="nucleotide sequence ID" value="NZ_CAXJIO010000016.1"/>
</dbReference>
<accession>A0ABM9PFN3</accession>
<dbReference type="InterPro" id="IPR025983">
    <property type="entry name" value="Cys_rich_CPCC"/>
</dbReference>